<dbReference type="Pfam" id="PF01494">
    <property type="entry name" value="FAD_binding_3"/>
    <property type="match status" value="1"/>
</dbReference>
<dbReference type="GO" id="GO:0016709">
    <property type="term" value="F:oxidoreductase activity, acting on paired donors, with incorporation or reduction of molecular oxygen, NAD(P)H as one donor, and incorporation of one atom of oxygen"/>
    <property type="evidence" value="ECO:0007669"/>
    <property type="project" value="UniProtKB-ARBA"/>
</dbReference>
<dbReference type="PANTHER" id="PTHR43004">
    <property type="entry name" value="TRK SYSTEM POTASSIUM UPTAKE PROTEIN"/>
    <property type="match status" value="1"/>
</dbReference>
<dbReference type="AlphaFoldDB" id="A0A7C9NAG0"/>
<dbReference type="Proteomes" id="UP000479526">
    <property type="component" value="Unassembled WGS sequence"/>
</dbReference>
<gene>
    <name evidence="5" type="ORF">GT755_29340</name>
</gene>
<dbReference type="Gene3D" id="3.40.30.120">
    <property type="match status" value="1"/>
</dbReference>
<name>A0A7C9NAG0_9ACTN</name>
<dbReference type="InterPro" id="IPR050641">
    <property type="entry name" value="RIFMO-like"/>
</dbReference>
<evidence type="ECO:0000259" key="4">
    <source>
        <dbReference type="Pfam" id="PF01494"/>
    </source>
</evidence>
<evidence type="ECO:0000313" key="5">
    <source>
        <dbReference type="EMBL" id="NAS25773.1"/>
    </source>
</evidence>
<proteinExistence type="predicted"/>
<feature type="domain" description="FAD-binding" evidence="4">
    <location>
        <begin position="2"/>
        <end position="329"/>
    </location>
</feature>
<keyword evidence="2" id="KW-0285">Flavoprotein</keyword>
<comment type="caution">
    <text evidence="5">The sequence shown here is derived from an EMBL/GenBank/DDBJ whole genome shotgun (WGS) entry which is preliminary data.</text>
</comment>
<dbReference type="Pfam" id="PF21274">
    <property type="entry name" value="Rng_hyd_C"/>
    <property type="match status" value="1"/>
</dbReference>
<reference evidence="5 6" key="1">
    <citation type="submission" date="2020-01" db="EMBL/GenBank/DDBJ databases">
        <title>Herbidospora sp. NEAU-GS84 nov., a novel actinomycete isolated from soil.</title>
        <authorList>
            <person name="Han L."/>
        </authorList>
    </citation>
    <scope>NUCLEOTIDE SEQUENCE [LARGE SCALE GENOMIC DNA]</scope>
    <source>
        <strain evidence="5 6">NEAU-GS84</strain>
    </source>
</reference>
<dbReference type="GO" id="GO:0071949">
    <property type="term" value="F:FAD binding"/>
    <property type="evidence" value="ECO:0007669"/>
    <property type="project" value="InterPro"/>
</dbReference>
<evidence type="ECO:0000256" key="1">
    <source>
        <dbReference type="ARBA" id="ARBA00001974"/>
    </source>
</evidence>
<dbReference type="EMBL" id="WXEW01000009">
    <property type="protein sequence ID" value="NAS25773.1"/>
    <property type="molecule type" value="Genomic_DNA"/>
</dbReference>
<protein>
    <submittedName>
        <fullName evidence="5">FAD-binding protein</fullName>
    </submittedName>
</protein>
<dbReference type="RefSeq" id="WP_161482809.1">
    <property type="nucleotide sequence ID" value="NZ_WXEW01000009.1"/>
</dbReference>
<dbReference type="PANTHER" id="PTHR43004:SF19">
    <property type="entry name" value="BINDING MONOOXYGENASE, PUTATIVE (JCVI)-RELATED"/>
    <property type="match status" value="1"/>
</dbReference>
<dbReference type="InterPro" id="IPR002938">
    <property type="entry name" value="FAD-bd"/>
</dbReference>
<sequence>MTDVIVVGAGPTGLLLAGDLAEAGVAVTILERRDGTISNLSRAFGVHARTLEQLDARGLADRLVSTGATLGEVRLFDRVTVDLGRLPSRFPYLLITPQYNVENLLLERALAAGAEIVHAAEVVDVRQDETEVTVTTTAKTYRAAYVVGADGFRSAVRRAVGQPFPGRSVLKSIMLADVKVAERPAEMLTVNGVGDAFAFLAPFGDGYYRVFAWDRRRAVPDDEPLTLDEVREVTRRALGTDFGMHDPRWLSRFHSDERQVPDYRVGRVFLAGDAAHAHSPAGGQGMNTGLQDAANLSWKLAAVLRGAPDRLLDTYQTERHPVGRSVLRSSGAIIRAAMLRSPVARAIRGFALRRALSVPRIRTRATGQISGVGYTYPAPHGAHPLVGTRAPDVALADGGRLYEALRGGHFVLVGDADIPGWHDRVRVAAPLATGGPSLLVRPDGYVGWAGTDTGELDRILTELAGRDTRRPR</sequence>
<dbReference type="Gene3D" id="3.50.50.60">
    <property type="entry name" value="FAD/NAD(P)-binding domain"/>
    <property type="match status" value="1"/>
</dbReference>
<dbReference type="Gene3D" id="3.30.70.2450">
    <property type="match status" value="1"/>
</dbReference>
<organism evidence="5 6">
    <name type="scientific">Herbidospora solisilvae</name>
    <dbReference type="NCBI Taxonomy" id="2696284"/>
    <lineage>
        <taxon>Bacteria</taxon>
        <taxon>Bacillati</taxon>
        <taxon>Actinomycetota</taxon>
        <taxon>Actinomycetes</taxon>
        <taxon>Streptosporangiales</taxon>
        <taxon>Streptosporangiaceae</taxon>
        <taxon>Herbidospora</taxon>
    </lineage>
</organism>
<dbReference type="PRINTS" id="PR00420">
    <property type="entry name" value="RNGMNOXGNASE"/>
</dbReference>
<keyword evidence="6" id="KW-1185">Reference proteome</keyword>
<evidence type="ECO:0000256" key="3">
    <source>
        <dbReference type="ARBA" id="ARBA00022827"/>
    </source>
</evidence>
<evidence type="ECO:0000256" key="2">
    <source>
        <dbReference type="ARBA" id="ARBA00022630"/>
    </source>
</evidence>
<dbReference type="InterPro" id="IPR036188">
    <property type="entry name" value="FAD/NAD-bd_sf"/>
</dbReference>
<accession>A0A7C9NAG0</accession>
<keyword evidence="3" id="KW-0274">FAD</keyword>
<dbReference type="SUPFAM" id="SSF51905">
    <property type="entry name" value="FAD/NAD(P)-binding domain"/>
    <property type="match status" value="1"/>
</dbReference>
<evidence type="ECO:0000313" key="6">
    <source>
        <dbReference type="Proteomes" id="UP000479526"/>
    </source>
</evidence>
<comment type="cofactor">
    <cofactor evidence="1">
        <name>FAD</name>
        <dbReference type="ChEBI" id="CHEBI:57692"/>
    </cofactor>
</comment>